<evidence type="ECO:0000256" key="1">
    <source>
        <dbReference type="SAM" id="MobiDB-lite"/>
    </source>
</evidence>
<feature type="region of interest" description="Disordered" evidence="1">
    <location>
        <begin position="13"/>
        <end position="102"/>
    </location>
</feature>
<comment type="caution">
    <text evidence="2">The sequence shown here is derived from an EMBL/GenBank/DDBJ whole genome shotgun (WGS) entry which is preliminary data.</text>
</comment>
<protein>
    <submittedName>
        <fullName evidence="2">3458_t:CDS:1</fullName>
    </submittedName>
</protein>
<evidence type="ECO:0000313" key="2">
    <source>
        <dbReference type="EMBL" id="CAG8588049.1"/>
    </source>
</evidence>
<dbReference type="EMBL" id="CAJVPJ010001360">
    <property type="protein sequence ID" value="CAG8588049.1"/>
    <property type="molecule type" value="Genomic_DNA"/>
</dbReference>
<dbReference type="Proteomes" id="UP000789572">
    <property type="component" value="Unassembled WGS sequence"/>
</dbReference>
<dbReference type="AlphaFoldDB" id="A0A9N9C246"/>
<feature type="non-terminal residue" evidence="2">
    <location>
        <position position="139"/>
    </location>
</feature>
<feature type="compositionally biased region" description="Low complexity" evidence="1">
    <location>
        <begin position="72"/>
        <end position="102"/>
    </location>
</feature>
<feature type="compositionally biased region" description="Pro residues" evidence="1">
    <location>
        <begin position="61"/>
        <end position="71"/>
    </location>
</feature>
<reference evidence="2" key="1">
    <citation type="submission" date="2021-06" db="EMBL/GenBank/DDBJ databases">
        <authorList>
            <person name="Kallberg Y."/>
            <person name="Tangrot J."/>
            <person name="Rosling A."/>
        </authorList>
    </citation>
    <scope>NUCLEOTIDE SEQUENCE</scope>
    <source>
        <strain evidence="2">IA702</strain>
    </source>
</reference>
<accession>A0A9N9C246</accession>
<name>A0A9N9C246_9GLOM</name>
<keyword evidence="3" id="KW-1185">Reference proteome</keyword>
<organism evidence="2 3">
    <name type="scientific">Paraglomus occultum</name>
    <dbReference type="NCBI Taxonomy" id="144539"/>
    <lineage>
        <taxon>Eukaryota</taxon>
        <taxon>Fungi</taxon>
        <taxon>Fungi incertae sedis</taxon>
        <taxon>Mucoromycota</taxon>
        <taxon>Glomeromycotina</taxon>
        <taxon>Glomeromycetes</taxon>
        <taxon>Paraglomerales</taxon>
        <taxon>Paraglomeraceae</taxon>
        <taxon>Paraglomus</taxon>
    </lineage>
</organism>
<proteinExistence type="predicted"/>
<feature type="non-terminal residue" evidence="2">
    <location>
        <position position="1"/>
    </location>
</feature>
<gene>
    <name evidence="2" type="ORF">POCULU_LOCUS6823</name>
</gene>
<evidence type="ECO:0000313" key="3">
    <source>
        <dbReference type="Proteomes" id="UP000789572"/>
    </source>
</evidence>
<sequence length="139" mass="15572">MPRMIMLSELKCGETSRGAYGRKTCEFDNKRPRPRKRQVRRRRAKNPPARERSLSLTTVPPQAPTTVPPQAPTTVPSPASTTVPSPASTTVPSPASTTVPSPGILLTHFRGTPMYYRHHSIRETASRFDIEPKQVRDWI</sequence>
<feature type="compositionally biased region" description="Basic residues" evidence="1">
    <location>
        <begin position="32"/>
        <end position="45"/>
    </location>
</feature>